<keyword evidence="5" id="KW-0007">Acetylation</keyword>
<dbReference type="FunFam" id="3.30.300.30:FF:000004">
    <property type="entry name" value="Acetyl-coenzyme A synthetase"/>
    <property type="match status" value="1"/>
</dbReference>
<organism evidence="10 11">
    <name type="scientific">Francisella noatunensis</name>
    <dbReference type="NCBI Taxonomy" id="657445"/>
    <lineage>
        <taxon>Bacteria</taxon>
        <taxon>Pseudomonadati</taxon>
        <taxon>Pseudomonadota</taxon>
        <taxon>Gammaproteobacteria</taxon>
        <taxon>Thiotrichales</taxon>
        <taxon>Francisellaceae</taxon>
        <taxon>Francisella</taxon>
    </lineage>
</organism>
<dbReference type="GeneID" id="93255469"/>
<evidence type="ECO:0000259" key="8">
    <source>
        <dbReference type="Pfam" id="PF13193"/>
    </source>
</evidence>
<evidence type="ECO:0000256" key="5">
    <source>
        <dbReference type="ARBA" id="ARBA00022990"/>
    </source>
</evidence>
<comment type="caution">
    <text evidence="10">The sequence shown here is derived from an EMBL/GenBank/DDBJ whole genome shotgun (WGS) entry which is preliminary data.</text>
</comment>
<evidence type="ECO:0000256" key="3">
    <source>
        <dbReference type="ARBA" id="ARBA00022741"/>
    </source>
</evidence>
<dbReference type="PANTHER" id="PTHR24095">
    <property type="entry name" value="ACETYL-COENZYME A SYNTHETASE"/>
    <property type="match status" value="1"/>
</dbReference>
<dbReference type="AlphaFoldDB" id="A0A9Q2KVV7"/>
<dbReference type="InterPro" id="IPR000873">
    <property type="entry name" value="AMP-dep_synth/lig_dom"/>
</dbReference>
<reference evidence="10 11" key="1">
    <citation type="submission" date="2020-09" db="EMBL/GenBank/DDBJ databases">
        <title>Development of specific Francisella tularensis PCR assay based on in-depth characterization of family Francisellaceae.</title>
        <authorList>
            <person name="Ohrman C."/>
            <person name="Sahl J."/>
            <person name="Sjodin A."/>
            <person name="Uneklint I."/>
            <person name="Ballard R."/>
            <person name="Karlsson L."/>
            <person name="Mcdonough R."/>
            <person name="Sundell D."/>
            <person name="Soria K."/>
            <person name="Brindeflk B."/>
            <person name="Vallesi A."/>
            <person name="Ramirez-Paredes J.G."/>
            <person name="Colquhoun D."/>
            <person name="Myrtennas K."/>
            <person name="Birdsell D."/>
            <person name="Johansson A."/>
            <person name="Wagner D."/>
            <person name="Forsman M."/>
        </authorList>
    </citation>
    <scope>NUCLEOTIDE SEQUENCE [LARGE SCALE GENOMIC DNA]</scope>
    <source>
        <strain evidence="10 11">FSC1140</strain>
    </source>
</reference>
<dbReference type="GO" id="GO:0016208">
    <property type="term" value="F:AMP binding"/>
    <property type="evidence" value="ECO:0007669"/>
    <property type="project" value="InterPro"/>
</dbReference>
<dbReference type="InterPro" id="IPR032387">
    <property type="entry name" value="ACAS_N"/>
</dbReference>
<gene>
    <name evidence="10" type="primary">acs</name>
    <name evidence="10" type="ORF">IB647_00385</name>
</gene>
<evidence type="ECO:0000313" key="11">
    <source>
        <dbReference type="Proteomes" id="UP000701999"/>
    </source>
</evidence>
<evidence type="ECO:0000256" key="1">
    <source>
        <dbReference type="ARBA" id="ARBA00006432"/>
    </source>
</evidence>
<dbReference type="GO" id="GO:0005829">
    <property type="term" value="C:cytosol"/>
    <property type="evidence" value="ECO:0007669"/>
    <property type="project" value="TreeGrafter"/>
</dbReference>
<dbReference type="Pfam" id="PF13193">
    <property type="entry name" value="AMP-binding_C"/>
    <property type="match status" value="1"/>
</dbReference>
<name>A0A9Q2KVV7_9GAMM</name>
<evidence type="ECO:0000259" key="9">
    <source>
        <dbReference type="Pfam" id="PF16177"/>
    </source>
</evidence>
<evidence type="ECO:0000256" key="4">
    <source>
        <dbReference type="ARBA" id="ARBA00022840"/>
    </source>
</evidence>
<dbReference type="RefSeq" id="WP_159184678.1">
    <property type="nucleotide sequence ID" value="NZ_JACVJL010000076.1"/>
</dbReference>
<keyword evidence="4" id="KW-0067">ATP-binding</keyword>
<dbReference type="GO" id="GO:0003987">
    <property type="term" value="F:acetate-CoA ligase activity"/>
    <property type="evidence" value="ECO:0007669"/>
    <property type="project" value="UniProtKB-UniRule"/>
</dbReference>
<evidence type="ECO:0000313" key="10">
    <source>
        <dbReference type="EMBL" id="MBK2064315.1"/>
    </source>
</evidence>
<proteinExistence type="inferred from homology"/>
<dbReference type="PROSITE" id="PS00455">
    <property type="entry name" value="AMP_BINDING"/>
    <property type="match status" value="1"/>
</dbReference>
<accession>A0A9Q2KVV7</accession>
<keyword evidence="11" id="KW-1185">Reference proteome</keyword>
<dbReference type="SUPFAM" id="SSF56801">
    <property type="entry name" value="Acetyl-CoA synthetase-like"/>
    <property type="match status" value="1"/>
</dbReference>
<sequence>MSYSNFQVSEEFIAQANVNAEQYEAMYKESIENPEAFWSKQANYISWHKPFGKAFASSFDPVDIQWFKGGELNVCYNCVDRHLVDKANKVAFIWQADDSYHTKNITYRDLYHRVCEMANILEANGVKRGDVVTIYMPMIPEAIYAMLACARIGAMHSVVFGGFSAEALKQRIINANSKFVITADESIRSGKRIPLKKSVYRAISGLDFVSNVLVVSRTKTKNMVWNDIDLCYEKECAKVSDEHKIEFFDAETPLFMLYTSGSTGTPKGLVHTSGGYLVYASMTHKLAFDLKDDDVYWCTADIGWITGHSYAVYGPLANGCASLIFEGVPTYPDASRMWKEVDRHNVKSLYTAPTLIRLLIKAGDQYLKDSDRTSLRVLGSVGEPINPEAWNWFVEKGANNQAPLVDTWWQTETGGHMILPLPGAHKLKPGSASKPFFGVDVALLDTDGKEIEGVGKGALCIRTATPGMARTIYGDHDRYIQTYFSSFKGFYFSGDAARRDEDGYIWIEGRMDDVINVSGHRMATAEIEAVLNTHSSVAESAVVGMPHDIKGEAIYVYCILKDGHDGKGAGDEYLDSIRKTLVSYIRQEIGPVASPDVIQFTPDLPKTRSGKIMRRILRKIAANDFDNLGDTSTLLDPSIVEYLIKKQIV</sequence>
<dbReference type="InterPro" id="IPR025110">
    <property type="entry name" value="AMP-bd_C"/>
</dbReference>
<dbReference type="InterPro" id="IPR045851">
    <property type="entry name" value="AMP-bd_C_sf"/>
</dbReference>
<dbReference type="InterPro" id="IPR042099">
    <property type="entry name" value="ANL_N_sf"/>
</dbReference>
<dbReference type="Proteomes" id="UP000701999">
    <property type="component" value="Unassembled WGS sequence"/>
</dbReference>
<dbReference type="CDD" id="cd05966">
    <property type="entry name" value="ACS"/>
    <property type="match status" value="1"/>
</dbReference>
<feature type="domain" description="AMP-dependent synthetase/ligase" evidence="7">
    <location>
        <begin position="84"/>
        <end position="471"/>
    </location>
</feature>
<feature type="domain" description="AMP-binding enzyme C-terminal" evidence="8">
    <location>
        <begin position="526"/>
        <end position="611"/>
    </location>
</feature>
<feature type="domain" description="Acetyl-coenzyme A synthetase N-terminal" evidence="9">
    <location>
        <begin position="23"/>
        <end position="78"/>
    </location>
</feature>
<dbReference type="EMBL" id="JACVKN010000003">
    <property type="protein sequence ID" value="MBK2064315.1"/>
    <property type="molecule type" value="Genomic_DNA"/>
</dbReference>
<dbReference type="Gene3D" id="3.30.300.30">
    <property type="match status" value="1"/>
</dbReference>
<dbReference type="GO" id="GO:0005524">
    <property type="term" value="F:ATP binding"/>
    <property type="evidence" value="ECO:0007669"/>
    <property type="project" value="UniProtKB-KW"/>
</dbReference>
<dbReference type="FunFam" id="3.40.50.12780:FF:000001">
    <property type="entry name" value="Acetyl-coenzyme A synthetase"/>
    <property type="match status" value="1"/>
</dbReference>
<dbReference type="GO" id="GO:0019427">
    <property type="term" value="P:acetyl-CoA biosynthetic process from acetate"/>
    <property type="evidence" value="ECO:0007669"/>
    <property type="project" value="UniProtKB-UniRule"/>
</dbReference>
<evidence type="ECO:0000259" key="7">
    <source>
        <dbReference type="Pfam" id="PF00501"/>
    </source>
</evidence>
<dbReference type="NCBIfam" id="TIGR02188">
    <property type="entry name" value="Ac_CoA_lig_AcsA"/>
    <property type="match status" value="1"/>
</dbReference>
<protein>
    <recommendedName>
        <fullName evidence="6">Acetate--CoA ligase</fullName>
        <ecNumber evidence="6">6.2.1.1</ecNumber>
    </recommendedName>
</protein>
<dbReference type="InterPro" id="IPR020845">
    <property type="entry name" value="AMP-binding_CS"/>
</dbReference>
<dbReference type="PANTHER" id="PTHR24095:SF14">
    <property type="entry name" value="ACETYL-COENZYME A SYNTHETASE 1"/>
    <property type="match status" value="1"/>
</dbReference>
<dbReference type="Pfam" id="PF00501">
    <property type="entry name" value="AMP-binding"/>
    <property type="match status" value="1"/>
</dbReference>
<evidence type="ECO:0000256" key="6">
    <source>
        <dbReference type="NCBIfam" id="TIGR02188"/>
    </source>
</evidence>
<dbReference type="Pfam" id="PF16177">
    <property type="entry name" value="ACAS_N"/>
    <property type="match status" value="1"/>
</dbReference>
<keyword evidence="3" id="KW-0547">Nucleotide-binding</keyword>
<evidence type="ECO:0000256" key="2">
    <source>
        <dbReference type="ARBA" id="ARBA00022598"/>
    </source>
</evidence>
<comment type="similarity">
    <text evidence="1">Belongs to the ATP-dependent AMP-binding enzyme family.</text>
</comment>
<keyword evidence="2 10" id="KW-0436">Ligase</keyword>
<dbReference type="EC" id="6.2.1.1" evidence="6"/>
<dbReference type="NCBIfam" id="NF001208">
    <property type="entry name" value="PRK00174.1"/>
    <property type="match status" value="1"/>
</dbReference>
<dbReference type="Gene3D" id="3.40.50.12780">
    <property type="entry name" value="N-terminal domain of ligase-like"/>
    <property type="match status" value="1"/>
</dbReference>
<dbReference type="InterPro" id="IPR011904">
    <property type="entry name" value="Ac_CoA_lig"/>
</dbReference>